<dbReference type="CDD" id="cd00190">
    <property type="entry name" value="Tryp_SPc"/>
    <property type="match status" value="1"/>
</dbReference>
<name>A0A1Z3N713_BDEBC</name>
<dbReference type="AlphaFoldDB" id="A0A1Z3N713"/>
<dbReference type="PRINTS" id="PR00722">
    <property type="entry name" value="CHYMOTRYPSIN"/>
</dbReference>
<dbReference type="GO" id="GO:0006508">
    <property type="term" value="P:proteolysis"/>
    <property type="evidence" value="ECO:0007669"/>
    <property type="project" value="UniProtKB-KW"/>
</dbReference>
<dbReference type="PANTHER" id="PTHR24276">
    <property type="entry name" value="POLYSERASE-RELATED"/>
    <property type="match status" value="1"/>
</dbReference>
<feature type="signal peptide" evidence="3">
    <location>
        <begin position="1"/>
        <end position="19"/>
    </location>
</feature>
<dbReference type="GO" id="GO:0004252">
    <property type="term" value="F:serine-type endopeptidase activity"/>
    <property type="evidence" value="ECO:0007669"/>
    <property type="project" value="InterPro"/>
</dbReference>
<dbReference type="PROSITE" id="PS51257">
    <property type="entry name" value="PROKAR_LIPOPROTEIN"/>
    <property type="match status" value="1"/>
</dbReference>
<dbReference type="InterPro" id="IPR043504">
    <property type="entry name" value="Peptidase_S1_PA_chymotrypsin"/>
</dbReference>
<keyword evidence="5" id="KW-0645">Protease</keyword>
<keyword evidence="2" id="KW-1015">Disulfide bond</keyword>
<dbReference type="InterPro" id="IPR009003">
    <property type="entry name" value="Peptidase_S1_PA"/>
</dbReference>
<keyword evidence="3" id="KW-0732">Signal</keyword>
<dbReference type="Proteomes" id="UP000197003">
    <property type="component" value="Chromosome"/>
</dbReference>
<feature type="chain" id="PRO_5012689897" evidence="3">
    <location>
        <begin position="20"/>
        <end position="267"/>
    </location>
</feature>
<reference evidence="5 6" key="1">
    <citation type="submission" date="2017-04" db="EMBL/GenBank/DDBJ databases">
        <title>Whole genome sequence of Bdellovibrio bacteriovorus strain SSB218315.</title>
        <authorList>
            <person name="Oyedara O."/>
            <person name="Rodriguez-Perez M.A."/>
        </authorList>
    </citation>
    <scope>NUCLEOTIDE SEQUENCE [LARGE SCALE GENOMIC DNA]</scope>
    <source>
        <strain evidence="5 6">SSB218315</strain>
    </source>
</reference>
<evidence type="ECO:0000313" key="6">
    <source>
        <dbReference type="Proteomes" id="UP000197003"/>
    </source>
</evidence>
<dbReference type="EMBL" id="CP020946">
    <property type="protein sequence ID" value="ASD63255.1"/>
    <property type="molecule type" value="Genomic_DNA"/>
</dbReference>
<protein>
    <submittedName>
        <fullName evidence="5">Serine protease</fullName>
    </submittedName>
</protein>
<dbReference type="InterPro" id="IPR050430">
    <property type="entry name" value="Peptidase_S1"/>
</dbReference>
<dbReference type="Pfam" id="PF00089">
    <property type="entry name" value="Trypsin"/>
    <property type="match status" value="1"/>
</dbReference>
<evidence type="ECO:0000256" key="1">
    <source>
        <dbReference type="ARBA" id="ARBA00007664"/>
    </source>
</evidence>
<dbReference type="PROSITE" id="PS00134">
    <property type="entry name" value="TRYPSIN_HIS"/>
    <property type="match status" value="1"/>
</dbReference>
<keyword evidence="5" id="KW-0378">Hydrolase</keyword>
<sequence>MLKKISLMMVSAAMLAACADQNAAQIQAQGTQDVIGGDKVSANDIIARSTVGLYDEKAGALCSGTLIAPQLVLTAAHCVDPNSDKLIVFFGQEMKGLDPAKVRKTVKALQHKDYNPERVEDTADVALVRFEGALPAGYAPAPLYTEFNQLQKGSNVVVAGFGLNWAWGVKKGAGTLRTTELKVKRSLYGTTEIMLDQSIRKGICSGDSGGPAYVQKDGRLYLMGVASRGDSLPIPLTPDCFMMSIFTRVDAYTPWIAETSALLMSIK</sequence>
<feature type="domain" description="Peptidase S1" evidence="4">
    <location>
        <begin position="34"/>
        <end position="261"/>
    </location>
</feature>
<dbReference type="InterPro" id="IPR001314">
    <property type="entry name" value="Peptidase_S1A"/>
</dbReference>
<accession>A0A1Z3N713</accession>
<organism evidence="5 6">
    <name type="scientific">Bdellovibrio bacteriovorus</name>
    <dbReference type="NCBI Taxonomy" id="959"/>
    <lineage>
        <taxon>Bacteria</taxon>
        <taxon>Pseudomonadati</taxon>
        <taxon>Bdellovibrionota</taxon>
        <taxon>Bdellovibrionia</taxon>
        <taxon>Bdellovibrionales</taxon>
        <taxon>Pseudobdellovibrionaceae</taxon>
        <taxon>Bdellovibrio</taxon>
    </lineage>
</organism>
<dbReference type="Gene3D" id="2.40.10.10">
    <property type="entry name" value="Trypsin-like serine proteases"/>
    <property type="match status" value="1"/>
</dbReference>
<dbReference type="RefSeq" id="WP_088564810.1">
    <property type="nucleotide sequence ID" value="NZ_CP020946.1"/>
</dbReference>
<dbReference type="OrthoDB" id="5290463at2"/>
<dbReference type="PROSITE" id="PS50240">
    <property type="entry name" value="TRYPSIN_DOM"/>
    <property type="match status" value="1"/>
</dbReference>
<dbReference type="InterPro" id="IPR018114">
    <property type="entry name" value="TRYPSIN_HIS"/>
</dbReference>
<evidence type="ECO:0000256" key="3">
    <source>
        <dbReference type="SAM" id="SignalP"/>
    </source>
</evidence>
<gene>
    <name evidence="5" type="ORF">B9G79_06570</name>
</gene>
<dbReference type="SMART" id="SM00020">
    <property type="entry name" value="Tryp_SPc"/>
    <property type="match status" value="1"/>
</dbReference>
<dbReference type="InterPro" id="IPR001254">
    <property type="entry name" value="Trypsin_dom"/>
</dbReference>
<comment type="similarity">
    <text evidence="1">Belongs to the peptidase S1 family.</text>
</comment>
<proteinExistence type="inferred from homology"/>
<evidence type="ECO:0000313" key="5">
    <source>
        <dbReference type="EMBL" id="ASD63255.1"/>
    </source>
</evidence>
<evidence type="ECO:0000259" key="4">
    <source>
        <dbReference type="PROSITE" id="PS50240"/>
    </source>
</evidence>
<evidence type="ECO:0000256" key="2">
    <source>
        <dbReference type="ARBA" id="ARBA00023157"/>
    </source>
</evidence>
<dbReference type="PANTHER" id="PTHR24276:SF98">
    <property type="entry name" value="FI18310P1-RELATED"/>
    <property type="match status" value="1"/>
</dbReference>
<dbReference type="SUPFAM" id="SSF50494">
    <property type="entry name" value="Trypsin-like serine proteases"/>
    <property type="match status" value="1"/>
</dbReference>